<name>A0A699V8W3_TANCI</name>
<dbReference type="EMBL" id="BKCJ011417218">
    <property type="protein sequence ID" value="GFD31755.1"/>
    <property type="molecule type" value="Genomic_DNA"/>
</dbReference>
<proteinExistence type="predicted"/>
<gene>
    <name evidence="1" type="ORF">Tci_903724</name>
</gene>
<dbReference type="PANTHER" id="PTHR37911:SF1">
    <property type="entry name" value="OS04G0497900 PROTEIN"/>
    <property type="match status" value="1"/>
</dbReference>
<dbReference type="AlphaFoldDB" id="A0A699V8W3"/>
<accession>A0A699V8W3</accession>
<feature type="non-terminal residue" evidence="1">
    <location>
        <position position="1"/>
    </location>
</feature>
<evidence type="ECO:0000313" key="1">
    <source>
        <dbReference type="EMBL" id="GFD31755.1"/>
    </source>
</evidence>
<sequence>DDDGLEDDKYWEEEFKKAVNSSEEMEVVARRSAHMATKKSRIPPGQFLRAAVRPFTYKNLVKEIVLTRHAIVEGEIGGGKKK</sequence>
<protein>
    <submittedName>
        <fullName evidence="1">Uncharacterized protein</fullName>
    </submittedName>
</protein>
<comment type="caution">
    <text evidence="1">The sequence shown here is derived from an EMBL/GenBank/DDBJ whole genome shotgun (WGS) entry which is preliminary data.</text>
</comment>
<dbReference type="PANTHER" id="PTHR37911">
    <property type="entry name" value="OSJNBA0067K08.20 PROTEIN"/>
    <property type="match status" value="1"/>
</dbReference>
<reference evidence="1" key="1">
    <citation type="journal article" date="2019" name="Sci. Rep.">
        <title>Draft genome of Tanacetum cinerariifolium, the natural source of mosquito coil.</title>
        <authorList>
            <person name="Yamashiro T."/>
            <person name="Shiraishi A."/>
            <person name="Satake H."/>
            <person name="Nakayama K."/>
        </authorList>
    </citation>
    <scope>NUCLEOTIDE SEQUENCE</scope>
</reference>
<organism evidence="1">
    <name type="scientific">Tanacetum cinerariifolium</name>
    <name type="common">Dalmatian daisy</name>
    <name type="synonym">Chrysanthemum cinerariifolium</name>
    <dbReference type="NCBI Taxonomy" id="118510"/>
    <lineage>
        <taxon>Eukaryota</taxon>
        <taxon>Viridiplantae</taxon>
        <taxon>Streptophyta</taxon>
        <taxon>Embryophyta</taxon>
        <taxon>Tracheophyta</taxon>
        <taxon>Spermatophyta</taxon>
        <taxon>Magnoliopsida</taxon>
        <taxon>eudicotyledons</taxon>
        <taxon>Gunneridae</taxon>
        <taxon>Pentapetalae</taxon>
        <taxon>asterids</taxon>
        <taxon>campanulids</taxon>
        <taxon>Asterales</taxon>
        <taxon>Asteraceae</taxon>
        <taxon>Asteroideae</taxon>
        <taxon>Anthemideae</taxon>
        <taxon>Anthemidinae</taxon>
        <taxon>Tanacetum</taxon>
    </lineage>
</organism>